<comment type="caution">
    <text evidence="4">The sequence shown here is derived from an EMBL/GenBank/DDBJ whole genome shotgun (WGS) entry which is preliminary data.</text>
</comment>
<dbReference type="InterPro" id="IPR015797">
    <property type="entry name" value="NUDIX_hydrolase-like_dom_sf"/>
</dbReference>
<comment type="cofactor">
    <cofactor evidence="1">
        <name>Mg(2+)</name>
        <dbReference type="ChEBI" id="CHEBI:18420"/>
    </cofactor>
</comment>
<accession>A0ABS8PRN2</accession>
<proteinExistence type="predicted"/>
<protein>
    <submittedName>
        <fullName evidence="4">NUDIX domain-containing protein</fullName>
    </submittedName>
</protein>
<dbReference type="PROSITE" id="PS51462">
    <property type="entry name" value="NUDIX"/>
    <property type="match status" value="1"/>
</dbReference>
<dbReference type="PANTHER" id="PTHR43046:SF2">
    <property type="entry name" value="8-OXO-DGTP DIPHOSPHATASE-RELATED"/>
    <property type="match status" value="1"/>
</dbReference>
<evidence type="ECO:0000259" key="3">
    <source>
        <dbReference type="PROSITE" id="PS51462"/>
    </source>
</evidence>
<dbReference type="PANTHER" id="PTHR43046">
    <property type="entry name" value="GDP-MANNOSE MANNOSYL HYDROLASE"/>
    <property type="match status" value="1"/>
</dbReference>
<evidence type="ECO:0000256" key="2">
    <source>
        <dbReference type="ARBA" id="ARBA00022801"/>
    </source>
</evidence>
<evidence type="ECO:0000256" key="1">
    <source>
        <dbReference type="ARBA" id="ARBA00001946"/>
    </source>
</evidence>
<feature type="domain" description="Nudix hydrolase" evidence="3">
    <location>
        <begin position="3"/>
        <end position="130"/>
    </location>
</feature>
<evidence type="ECO:0000313" key="5">
    <source>
        <dbReference type="Proteomes" id="UP001199816"/>
    </source>
</evidence>
<dbReference type="RefSeq" id="WP_231004189.1">
    <property type="nucleotide sequence ID" value="NZ_JAJNEC010000005.1"/>
</dbReference>
<organism evidence="4 5">
    <name type="scientific">Niabella pedocola</name>
    <dbReference type="NCBI Taxonomy" id="1752077"/>
    <lineage>
        <taxon>Bacteria</taxon>
        <taxon>Pseudomonadati</taxon>
        <taxon>Bacteroidota</taxon>
        <taxon>Chitinophagia</taxon>
        <taxon>Chitinophagales</taxon>
        <taxon>Chitinophagaceae</taxon>
        <taxon>Niabella</taxon>
    </lineage>
</organism>
<keyword evidence="2" id="KW-0378">Hydrolase</keyword>
<dbReference type="Proteomes" id="UP001199816">
    <property type="component" value="Unassembled WGS sequence"/>
</dbReference>
<evidence type="ECO:0000313" key="4">
    <source>
        <dbReference type="EMBL" id="MCD2422918.1"/>
    </source>
</evidence>
<reference evidence="4 5" key="1">
    <citation type="submission" date="2021-11" db="EMBL/GenBank/DDBJ databases">
        <title>Genomic of Niabella pedocola.</title>
        <authorList>
            <person name="Wu T."/>
        </authorList>
    </citation>
    <scope>NUCLEOTIDE SEQUENCE [LARGE SCALE GENOMIC DNA]</scope>
    <source>
        <strain evidence="4 5">JCM 31011</strain>
    </source>
</reference>
<name>A0ABS8PRN2_9BACT</name>
<dbReference type="SUPFAM" id="SSF55811">
    <property type="entry name" value="Nudix"/>
    <property type="match status" value="1"/>
</dbReference>
<dbReference type="CDD" id="cd04690">
    <property type="entry name" value="NUDIX_Hydrolase"/>
    <property type="match status" value="1"/>
</dbReference>
<dbReference type="Pfam" id="PF00293">
    <property type="entry name" value="NUDIX"/>
    <property type="match status" value="1"/>
</dbReference>
<dbReference type="InterPro" id="IPR000086">
    <property type="entry name" value="NUDIX_hydrolase_dom"/>
</dbReference>
<dbReference type="Gene3D" id="3.90.79.10">
    <property type="entry name" value="Nucleoside Triphosphate Pyrophosphohydrolase"/>
    <property type="match status" value="1"/>
</dbReference>
<keyword evidence="5" id="KW-1185">Reference proteome</keyword>
<sequence length="142" mass="15818">MHSKQLATAGLVVISEGKLLLAYSKNKNAWYLPGGKTEAGETAVHSLIREIKEELNLDIHPSELTYYGHITAPAYGEVPHLLMEQECFLYQVFAPIQPGNEIDAVAYFDEATYKQQPAQVPGVLQLFERLKQDQFIGSAGIR</sequence>
<gene>
    <name evidence="4" type="ORF">LQ567_09110</name>
</gene>
<dbReference type="EMBL" id="JAJNEC010000005">
    <property type="protein sequence ID" value="MCD2422918.1"/>
    <property type="molecule type" value="Genomic_DNA"/>
</dbReference>